<dbReference type="Proteomes" id="UP000314983">
    <property type="component" value="Chromosome 15"/>
</dbReference>
<dbReference type="AlphaFoldDB" id="A0AAY5EIY8"/>
<sequence>FLLYQKHLKFLVLIADYKNWTEAQRYCREHHTDLASIKNQDENSRIASLVGQNFVWIGLHRTRTWSDQSNSSFRYWKTEHVNSRLEDLIRLLGFFMKRAQKCRSPEAILIFLA</sequence>
<feature type="domain" description="C-type lectin" evidence="1">
    <location>
        <begin position="4"/>
        <end position="102"/>
    </location>
</feature>
<dbReference type="SUPFAM" id="SSF56436">
    <property type="entry name" value="C-type lectin-like"/>
    <property type="match status" value="1"/>
</dbReference>
<dbReference type="PANTHER" id="PTHR45784:SF3">
    <property type="entry name" value="C-TYPE LECTIN DOMAIN FAMILY 4 MEMBER K-LIKE-RELATED"/>
    <property type="match status" value="1"/>
</dbReference>
<dbReference type="Pfam" id="PF00059">
    <property type="entry name" value="Lectin_C"/>
    <property type="match status" value="1"/>
</dbReference>
<dbReference type="PANTHER" id="PTHR45784">
    <property type="entry name" value="C-TYPE LECTIN DOMAIN FAMILY 20 MEMBER A-RELATED"/>
    <property type="match status" value="1"/>
</dbReference>
<dbReference type="SMART" id="SM00034">
    <property type="entry name" value="CLECT"/>
    <property type="match status" value="1"/>
</dbReference>
<dbReference type="Gene3D" id="3.10.100.10">
    <property type="entry name" value="Mannose-Binding Protein A, subunit A"/>
    <property type="match status" value="1"/>
</dbReference>
<dbReference type="InterPro" id="IPR016186">
    <property type="entry name" value="C-type_lectin-like/link_sf"/>
</dbReference>
<keyword evidence="3" id="KW-1185">Reference proteome</keyword>
<evidence type="ECO:0000313" key="2">
    <source>
        <dbReference type="Ensembl" id="ENSEEEP00000056539.1"/>
    </source>
</evidence>
<dbReference type="InterPro" id="IPR016187">
    <property type="entry name" value="CTDL_fold"/>
</dbReference>
<evidence type="ECO:0000259" key="1">
    <source>
        <dbReference type="PROSITE" id="PS50041"/>
    </source>
</evidence>
<dbReference type="InterPro" id="IPR001304">
    <property type="entry name" value="C-type_lectin-like"/>
</dbReference>
<accession>A0AAY5EIY8</accession>
<reference evidence="2 3" key="1">
    <citation type="submission" date="2020-05" db="EMBL/GenBank/DDBJ databases">
        <title>Electrophorus electricus (electric eel) genome, fEleEle1, primary haplotype.</title>
        <authorList>
            <person name="Myers G."/>
            <person name="Meyer A."/>
            <person name="Fedrigo O."/>
            <person name="Formenti G."/>
            <person name="Rhie A."/>
            <person name="Tracey A."/>
            <person name="Sims Y."/>
            <person name="Jarvis E.D."/>
        </authorList>
    </citation>
    <scope>NUCLEOTIDE SEQUENCE [LARGE SCALE GENOMIC DNA]</scope>
</reference>
<dbReference type="PROSITE" id="PS50041">
    <property type="entry name" value="C_TYPE_LECTIN_2"/>
    <property type="match status" value="1"/>
</dbReference>
<evidence type="ECO:0000313" key="3">
    <source>
        <dbReference type="Proteomes" id="UP000314983"/>
    </source>
</evidence>
<reference evidence="2" key="2">
    <citation type="submission" date="2025-08" db="UniProtKB">
        <authorList>
            <consortium name="Ensembl"/>
        </authorList>
    </citation>
    <scope>IDENTIFICATION</scope>
</reference>
<dbReference type="Ensembl" id="ENSEEET00000061656.1">
    <property type="protein sequence ID" value="ENSEEEP00000056539.1"/>
    <property type="gene ID" value="ENSEEEG00000027851.1"/>
</dbReference>
<dbReference type="GeneTree" id="ENSGT01150000286973"/>
<proteinExistence type="predicted"/>
<reference evidence="2" key="3">
    <citation type="submission" date="2025-09" db="UniProtKB">
        <authorList>
            <consortium name="Ensembl"/>
        </authorList>
    </citation>
    <scope>IDENTIFICATION</scope>
</reference>
<organism evidence="2 3">
    <name type="scientific">Electrophorus electricus</name>
    <name type="common">Electric eel</name>
    <name type="synonym">Gymnotus electricus</name>
    <dbReference type="NCBI Taxonomy" id="8005"/>
    <lineage>
        <taxon>Eukaryota</taxon>
        <taxon>Metazoa</taxon>
        <taxon>Chordata</taxon>
        <taxon>Craniata</taxon>
        <taxon>Vertebrata</taxon>
        <taxon>Euteleostomi</taxon>
        <taxon>Actinopterygii</taxon>
        <taxon>Neopterygii</taxon>
        <taxon>Teleostei</taxon>
        <taxon>Ostariophysi</taxon>
        <taxon>Gymnotiformes</taxon>
        <taxon>Gymnotoidei</taxon>
        <taxon>Gymnotidae</taxon>
        <taxon>Electrophorus</taxon>
    </lineage>
</organism>
<protein>
    <recommendedName>
        <fullName evidence="1">C-type lectin domain-containing protein</fullName>
    </recommendedName>
</protein>
<name>A0AAY5EIY8_ELEEL</name>